<dbReference type="EMBL" id="LR797411">
    <property type="protein sequence ID" value="CAB4214310.1"/>
    <property type="molecule type" value="Genomic_DNA"/>
</dbReference>
<evidence type="ECO:0000313" key="2">
    <source>
        <dbReference type="EMBL" id="CAB4183587.1"/>
    </source>
</evidence>
<accession>A0A6J5SKE8</accession>
<protein>
    <submittedName>
        <fullName evidence="3">Uncharacterized protein</fullName>
    </submittedName>
</protein>
<dbReference type="EMBL" id="LR797045">
    <property type="protein sequence ID" value="CAB4183587.1"/>
    <property type="molecule type" value="Genomic_DNA"/>
</dbReference>
<proteinExistence type="predicted"/>
<evidence type="ECO:0000313" key="1">
    <source>
        <dbReference type="EMBL" id="CAB4166579.1"/>
    </source>
</evidence>
<dbReference type="EMBL" id="LR796783">
    <property type="protein sequence ID" value="CAB4166579.1"/>
    <property type="molecule type" value="Genomic_DNA"/>
</dbReference>
<evidence type="ECO:0000313" key="3">
    <source>
        <dbReference type="EMBL" id="CAB4214310.1"/>
    </source>
</evidence>
<gene>
    <name evidence="2" type="ORF">UFOVP1100_26</name>
    <name evidence="3" type="ORF">UFOVP1461_29</name>
    <name evidence="4" type="ORF">UFOVP1612_21</name>
    <name evidence="1" type="ORF">UFOVP839_43</name>
</gene>
<evidence type="ECO:0000313" key="4">
    <source>
        <dbReference type="EMBL" id="CAB4219280.1"/>
    </source>
</evidence>
<name>A0A6J5SKE8_9CAUD</name>
<reference evidence="3" key="1">
    <citation type="submission" date="2020-05" db="EMBL/GenBank/DDBJ databases">
        <authorList>
            <person name="Chiriac C."/>
            <person name="Salcher M."/>
            <person name="Ghai R."/>
            <person name="Kavagutti S V."/>
        </authorList>
    </citation>
    <scope>NUCLEOTIDE SEQUENCE</scope>
</reference>
<dbReference type="EMBL" id="LR797476">
    <property type="protein sequence ID" value="CAB4219280.1"/>
    <property type="molecule type" value="Genomic_DNA"/>
</dbReference>
<sequence>MIIKLRLQEAALAYASAVQRVVDDARAIYAGAEISPAAQRDMRLAAQALERSSGVLADAYPVHAE</sequence>
<organism evidence="3">
    <name type="scientific">uncultured Caudovirales phage</name>
    <dbReference type="NCBI Taxonomy" id="2100421"/>
    <lineage>
        <taxon>Viruses</taxon>
        <taxon>Duplodnaviria</taxon>
        <taxon>Heunggongvirae</taxon>
        <taxon>Uroviricota</taxon>
        <taxon>Caudoviricetes</taxon>
        <taxon>Peduoviridae</taxon>
        <taxon>Maltschvirus</taxon>
        <taxon>Maltschvirus maltsch</taxon>
    </lineage>
</organism>